<name>T1XFR0_VARPD</name>
<dbReference type="Proteomes" id="UP000016223">
    <property type="component" value="Chromosome 1"/>
</dbReference>
<dbReference type="HOGENOM" id="CLU_1786075_0_0_4"/>
<proteinExistence type="predicted"/>
<dbReference type="EMBL" id="CP003911">
    <property type="protein sequence ID" value="AGU51757.1"/>
    <property type="molecule type" value="Genomic_DNA"/>
</dbReference>
<accession>T1XFR0</accession>
<organism evidence="1 2">
    <name type="scientific">Variovorax paradoxus B4</name>
    <dbReference type="NCBI Taxonomy" id="1246301"/>
    <lineage>
        <taxon>Bacteria</taxon>
        <taxon>Pseudomonadati</taxon>
        <taxon>Pseudomonadota</taxon>
        <taxon>Betaproteobacteria</taxon>
        <taxon>Burkholderiales</taxon>
        <taxon>Comamonadaceae</taxon>
        <taxon>Variovorax</taxon>
    </lineage>
</organism>
<sequence length="145" mass="16459">MVIACQRRSPVLPYSMIVFVPPVSEDDEAAVEMILDYDDDPKNEGLPLDRRLHALIDELAQIYPRSASLPPERCDECIWAEEPLELNGRGRLCHFALSGRHDIDPLIERISEVALRRGLVVFDQDRLRRPSKADFGTDTDPGILH</sequence>
<evidence type="ECO:0000313" key="1">
    <source>
        <dbReference type="EMBL" id="AGU51757.1"/>
    </source>
</evidence>
<dbReference type="AlphaFoldDB" id="T1XFR0"/>
<gene>
    <name evidence="1" type="ORF">VAPA_1c46900</name>
</gene>
<evidence type="ECO:0000313" key="2">
    <source>
        <dbReference type="Proteomes" id="UP000016223"/>
    </source>
</evidence>
<dbReference type="KEGG" id="vpd:VAPA_1c46900"/>
<reference evidence="1 2" key="1">
    <citation type="submission" date="2012-10" db="EMBL/GenBank/DDBJ databases">
        <title>Genome sequence of Variovorax paradoxus B4.</title>
        <authorList>
            <person name="Schuldes J."/>
            <person name="Brandt U."/>
            <person name="Hiessl S."/>
            <person name="Wuebbeler J.H."/>
            <person name="Thuermer A."/>
            <person name="Steinbuechel A."/>
            <person name="Daniel R."/>
        </authorList>
    </citation>
    <scope>NUCLEOTIDE SEQUENCE [LARGE SCALE GENOMIC DNA]</scope>
    <source>
        <strain evidence="1 2">B4</strain>
    </source>
</reference>
<protein>
    <submittedName>
        <fullName evidence="1">Uncharacterized protein</fullName>
    </submittedName>
</protein>